<proteinExistence type="predicted"/>
<protein>
    <submittedName>
        <fullName evidence="2">Uncharacterized protein</fullName>
    </submittedName>
</protein>
<evidence type="ECO:0000313" key="2">
    <source>
        <dbReference type="EMBL" id="KAI9194151.1"/>
    </source>
</evidence>
<dbReference type="Proteomes" id="UP001064489">
    <property type="component" value="Chromosome 1"/>
</dbReference>
<gene>
    <name evidence="2" type="ORF">LWI28_003523</name>
</gene>
<comment type="caution">
    <text evidence="2">The sequence shown here is derived from an EMBL/GenBank/DDBJ whole genome shotgun (WGS) entry which is preliminary data.</text>
</comment>
<name>A0AAD5JI93_ACENE</name>
<feature type="region of interest" description="Disordered" evidence="1">
    <location>
        <begin position="1"/>
        <end position="60"/>
    </location>
</feature>
<feature type="compositionally biased region" description="Acidic residues" evidence="1">
    <location>
        <begin position="23"/>
        <end position="32"/>
    </location>
</feature>
<organism evidence="2 3">
    <name type="scientific">Acer negundo</name>
    <name type="common">Box elder</name>
    <dbReference type="NCBI Taxonomy" id="4023"/>
    <lineage>
        <taxon>Eukaryota</taxon>
        <taxon>Viridiplantae</taxon>
        <taxon>Streptophyta</taxon>
        <taxon>Embryophyta</taxon>
        <taxon>Tracheophyta</taxon>
        <taxon>Spermatophyta</taxon>
        <taxon>Magnoliopsida</taxon>
        <taxon>eudicotyledons</taxon>
        <taxon>Gunneridae</taxon>
        <taxon>Pentapetalae</taxon>
        <taxon>rosids</taxon>
        <taxon>malvids</taxon>
        <taxon>Sapindales</taxon>
        <taxon>Sapindaceae</taxon>
        <taxon>Hippocastanoideae</taxon>
        <taxon>Acereae</taxon>
        <taxon>Acer</taxon>
    </lineage>
</organism>
<reference evidence="2" key="2">
    <citation type="submission" date="2023-02" db="EMBL/GenBank/DDBJ databases">
        <authorList>
            <person name="Swenson N.G."/>
            <person name="Wegrzyn J.L."/>
            <person name="Mcevoy S.L."/>
        </authorList>
    </citation>
    <scope>NUCLEOTIDE SEQUENCE</scope>
    <source>
        <strain evidence="2">91603</strain>
        <tissue evidence="2">Leaf</tissue>
    </source>
</reference>
<accession>A0AAD5JI93</accession>
<sequence>MAKAAQLVGKDQAQEDSPRDDAYPVEEEEEDVTGTRVPKVEADKSGLAAEGEENASVGSMVPVIEENQPDTTAEVIREGAASQGKNLKEEENA</sequence>
<evidence type="ECO:0000313" key="3">
    <source>
        <dbReference type="Proteomes" id="UP001064489"/>
    </source>
</evidence>
<keyword evidence="3" id="KW-1185">Reference proteome</keyword>
<reference evidence="2" key="1">
    <citation type="journal article" date="2022" name="Plant J.">
        <title>Strategies of tolerance reflected in two North American maple genomes.</title>
        <authorList>
            <person name="McEvoy S.L."/>
            <person name="Sezen U.U."/>
            <person name="Trouern-Trend A."/>
            <person name="McMahon S.M."/>
            <person name="Schaberg P.G."/>
            <person name="Yang J."/>
            <person name="Wegrzyn J.L."/>
            <person name="Swenson N.G."/>
        </authorList>
    </citation>
    <scope>NUCLEOTIDE SEQUENCE</scope>
    <source>
        <strain evidence="2">91603</strain>
    </source>
</reference>
<evidence type="ECO:0000256" key="1">
    <source>
        <dbReference type="SAM" id="MobiDB-lite"/>
    </source>
</evidence>
<dbReference type="EMBL" id="JAJSOW010000003">
    <property type="protein sequence ID" value="KAI9194151.1"/>
    <property type="molecule type" value="Genomic_DNA"/>
</dbReference>
<feature type="compositionally biased region" description="Basic and acidic residues" evidence="1">
    <location>
        <begin position="12"/>
        <end position="22"/>
    </location>
</feature>
<dbReference type="AlphaFoldDB" id="A0AAD5JI93"/>